<evidence type="ECO:0000259" key="1">
    <source>
        <dbReference type="SMART" id="SM01245"/>
    </source>
</evidence>
<dbReference type="InterPro" id="IPR046865">
    <property type="entry name" value="FapA_b_solenoid"/>
</dbReference>
<protein>
    <recommendedName>
        <fullName evidence="1">RNA-binding protein KhpB N-terminal domain-containing protein</fullName>
    </recommendedName>
</protein>
<dbReference type="RefSeq" id="WP_183278523.1">
    <property type="nucleotide sequence ID" value="NZ_BLZR01000001.1"/>
</dbReference>
<dbReference type="PANTHER" id="PTHR38032:SF1">
    <property type="entry name" value="RNA-BINDING PROTEIN KHPB N-TERMINAL DOMAIN-CONTAINING PROTEIN"/>
    <property type="match status" value="1"/>
</dbReference>
<dbReference type="EMBL" id="BLZR01000001">
    <property type="protein sequence ID" value="GFP77136.1"/>
    <property type="molecule type" value="Genomic_DNA"/>
</dbReference>
<dbReference type="InterPro" id="IPR038247">
    <property type="entry name" value="Jag_N_dom_sf"/>
</dbReference>
<dbReference type="Gene3D" id="3.30.30.80">
    <property type="entry name" value="probable RNA-binding protein from clostridium symbiosum atcc 14940"/>
    <property type="match status" value="1"/>
</dbReference>
<organism evidence="2 3">
    <name type="scientific">Clostridium fungisolvens</name>
    <dbReference type="NCBI Taxonomy" id="1604897"/>
    <lineage>
        <taxon>Bacteria</taxon>
        <taxon>Bacillati</taxon>
        <taxon>Bacillota</taxon>
        <taxon>Clostridia</taxon>
        <taxon>Eubacteriales</taxon>
        <taxon>Clostridiaceae</taxon>
        <taxon>Clostridium</taxon>
    </lineage>
</organism>
<feature type="domain" description="RNA-binding protein KhpB N-terminal" evidence="1">
    <location>
        <begin position="4"/>
        <end position="50"/>
    </location>
</feature>
<name>A0A6V8SK43_9CLOT</name>
<dbReference type="SMART" id="SM01245">
    <property type="entry name" value="Jag_N"/>
    <property type="match status" value="1"/>
</dbReference>
<sequence length="633" mass="70149">MEYVYEALTIEECIKLAEEELNISAEDFDYEVIEKKGMLRRKYKIRVSPKNNTSDCDGKVAVKDGSFIVANPLEQGAPAKLFTSENINLYIDNKKVEDFCSITENNSIRYDIINQEAKREINIVTSDDDMTAMASVKYFPKRVYKLCDSESVSVLNLKIEIDYEEYPPKFNELEIKKILSERGIVSGIILENLKSLCEGDEQGEILVAEGKRVRDTVHDQLTILFKDKQKKIVAEDETIDFRNMNQIVTVQSGEIIATLIKGSEGKPGINISGKVIKPEKYKELQLNAGEGCKIDGSNIIATVDGRPDFKNNTISVNKIYEATSDVNLASGNLNFTGDIHIGANVSQGMTIKAGKSITIDGSVEGSHIISNDQTLIKGSIIGSTIEAGGKDFLIQQQLDELQNLKSSMLQLTSTILEIKEHKLLGLDRSDGEIIKVLIENKFKSITTNSLNIIRLFSKSDEEGKNISRLVRQMLIGLGPTTIKHFSELNKLVVLADECIKNIQGKINIPADIIINYCQDSTVSSSGNIYLNGKGQYISHLTCSGSIIFTQNGSVSRGGYLKAENEIKCKTIGSTGGVKTKASVSKIGHIYADIAYHNTIFAIGEREIVLEEPSRDVHVYMDELGDIIIDKFRL</sequence>
<evidence type="ECO:0000313" key="3">
    <source>
        <dbReference type="Proteomes" id="UP000580568"/>
    </source>
</evidence>
<dbReference type="InterPro" id="IPR046866">
    <property type="entry name" value="FapA_N"/>
</dbReference>
<dbReference type="Pfam" id="PF03961">
    <property type="entry name" value="FapA"/>
    <property type="match status" value="1"/>
</dbReference>
<reference evidence="2 3" key="1">
    <citation type="submission" date="2020-07" db="EMBL/GenBank/DDBJ databases">
        <title>A new beta-1,3-glucan-decomposing anaerobic bacterium isolated from anoxic soil subjected to biological soil disinfestation.</title>
        <authorList>
            <person name="Ueki A."/>
            <person name="Tonouchi A."/>
        </authorList>
    </citation>
    <scope>NUCLEOTIDE SEQUENCE [LARGE SCALE GENOMIC DNA]</scope>
    <source>
        <strain evidence="2 3">TW1</strain>
    </source>
</reference>
<dbReference type="InterPro" id="IPR005646">
    <property type="entry name" value="FapA"/>
</dbReference>
<dbReference type="AlphaFoldDB" id="A0A6V8SK43"/>
<accession>A0A6V8SK43</accession>
<proteinExistence type="predicted"/>
<dbReference type="Proteomes" id="UP000580568">
    <property type="component" value="Unassembled WGS sequence"/>
</dbReference>
<dbReference type="InterPro" id="IPR032782">
    <property type="entry name" value="KhpB_N"/>
</dbReference>
<evidence type="ECO:0000313" key="2">
    <source>
        <dbReference type="EMBL" id="GFP77136.1"/>
    </source>
</evidence>
<dbReference type="Pfam" id="PF14804">
    <property type="entry name" value="Jag_N"/>
    <property type="match status" value="1"/>
</dbReference>
<dbReference type="PANTHER" id="PTHR38032">
    <property type="entry name" value="POLYMERASE-RELATED"/>
    <property type="match status" value="1"/>
</dbReference>
<comment type="caution">
    <text evidence="2">The sequence shown here is derived from an EMBL/GenBank/DDBJ whole genome shotgun (WGS) entry which is preliminary data.</text>
</comment>
<dbReference type="Pfam" id="PF20250">
    <property type="entry name" value="FapA_N"/>
    <property type="match status" value="1"/>
</dbReference>
<gene>
    <name evidence="2" type="ORF">bsdtw1_03250</name>
</gene>
<keyword evidence="3" id="KW-1185">Reference proteome</keyword>